<dbReference type="EMBL" id="JBHSCW010000003">
    <property type="protein sequence ID" value="MFC4351730.1"/>
    <property type="molecule type" value="Genomic_DNA"/>
</dbReference>
<dbReference type="InterPro" id="IPR038561">
    <property type="entry name" value="SoxD_sf"/>
</dbReference>
<protein>
    <submittedName>
        <fullName evidence="1">Sarcosine oxidase subunit delta</fullName>
    </submittedName>
</protein>
<evidence type="ECO:0000313" key="2">
    <source>
        <dbReference type="Proteomes" id="UP001595799"/>
    </source>
</evidence>
<dbReference type="InterPro" id="IPR006279">
    <property type="entry name" value="SoxD"/>
</dbReference>
<accession>A0ABV8UMB9</accession>
<proteinExistence type="predicted"/>
<dbReference type="Proteomes" id="UP001595799">
    <property type="component" value="Unassembled WGS sequence"/>
</dbReference>
<sequence>MMQRFSCPFCGPRDETEFFYGGEAGNERPEPAEETTAKQWARYLHMENNVKGPAREIWVHLTCGEFFVMERDTVTHEVHASEAFRGDRT</sequence>
<gene>
    <name evidence="1" type="ORF">ACFOW6_09275</name>
</gene>
<dbReference type="Pfam" id="PF04267">
    <property type="entry name" value="SoxD"/>
    <property type="match status" value="1"/>
</dbReference>
<organism evidence="1 2">
    <name type="scientific">Fodinicurvata halophila</name>
    <dbReference type="NCBI Taxonomy" id="1419723"/>
    <lineage>
        <taxon>Bacteria</taxon>
        <taxon>Pseudomonadati</taxon>
        <taxon>Pseudomonadota</taxon>
        <taxon>Alphaproteobacteria</taxon>
        <taxon>Rhodospirillales</taxon>
        <taxon>Rhodovibrionaceae</taxon>
        <taxon>Fodinicurvata</taxon>
    </lineage>
</organism>
<dbReference type="Gene3D" id="3.30.2270.10">
    <property type="entry name" value="Folate-binding superfamily"/>
    <property type="match status" value="1"/>
</dbReference>
<evidence type="ECO:0000313" key="1">
    <source>
        <dbReference type="EMBL" id="MFC4351730.1"/>
    </source>
</evidence>
<reference evidence="2" key="1">
    <citation type="journal article" date="2019" name="Int. J. Syst. Evol. Microbiol.">
        <title>The Global Catalogue of Microorganisms (GCM) 10K type strain sequencing project: providing services to taxonomists for standard genome sequencing and annotation.</title>
        <authorList>
            <consortium name="The Broad Institute Genomics Platform"/>
            <consortium name="The Broad Institute Genome Sequencing Center for Infectious Disease"/>
            <person name="Wu L."/>
            <person name="Ma J."/>
        </authorList>
    </citation>
    <scope>NUCLEOTIDE SEQUENCE [LARGE SCALE GENOMIC DNA]</scope>
    <source>
        <strain evidence="2">CECT 8472</strain>
    </source>
</reference>
<keyword evidence="2" id="KW-1185">Reference proteome</keyword>
<dbReference type="RefSeq" id="WP_382424243.1">
    <property type="nucleotide sequence ID" value="NZ_JBHSSY010000001.1"/>
</dbReference>
<name>A0ABV8UMB9_9PROT</name>
<comment type="caution">
    <text evidence="1">The sequence shown here is derived from an EMBL/GenBank/DDBJ whole genome shotgun (WGS) entry which is preliminary data.</text>
</comment>